<dbReference type="AlphaFoldDB" id="A0A7W8E394"/>
<keyword evidence="2" id="KW-1185">Reference proteome</keyword>
<dbReference type="EMBL" id="JACHIP010000003">
    <property type="protein sequence ID" value="MBB5057738.1"/>
    <property type="molecule type" value="Genomic_DNA"/>
</dbReference>
<evidence type="ECO:0000313" key="2">
    <source>
        <dbReference type="Proteomes" id="UP000540989"/>
    </source>
</evidence>
<reference evidence="1 2" key="1">
    <citation type="submission" date="2020-08" db="EMBL/GenBank/DDBJ databases">
        <title>Genomic Encyclopedia of Type Strains, Phase IV (KMG-V): Genome sequencing to study the core and pangenomes of soil and plant-associated prokaryotes.</title>
        <authorList>
            <person name="Whitman W."/>
        </authorList>
    </citation>
    <scope>NUCLEOTIDE SEQUENCE [LARGE SCALE GENOMIC DNA]</scope>
    <source>
        <strain evidence="1 2">M8UP14</strain>
    </source>
</reference>
<comment type="caution">
    <text evidence="1">The sequence shown here is derived from an EMBL/GenBank/DDBJ whole genome shotgun (WGS) entry which is preliminary data.</text>
</comment>
<organism evidence="1 2">
    <name type="scientific">Granulicella aggregans</name>
    <dbReference type="NCBI Taxonomy" id="474949"/>
    <lineage>
        <taxon>Bacteria</taxon>
        <taxon>Pseudomonadati</taxon>
        <taxon>Acidobacteriota</taxon>
        <taxon>Terriglobia</taxon>
        <taxon>Terriglobales</taxon>
        <taxon>Acidobacteriaceae</taxon>
        <taxon>Granulicella</taxon>
    </lineage>
</organism>
<dbReference type="RefSeq" id="WP_184216832.1">
    <property type="nucleotide sequence ID" value="NZ_JACHIP010000003.1"/>
</dbReference>
<proteinExistence type="predicted"/>
<protein>
    <submittedName>
        <fullName evidence="1">Uncharacterized protein</fullName>
    </submittedName>
</protein>
<sequence length="163" mass="18841">MNGYLDSQTSGNDWSLPNRAMLHEIHQYIPIQTVISSSQAVFNNLETQMAKFEADNQASILEVLEQYVISDDQQVMQFLREHLTLPELLIQAAPRLREYFGDTTVFSLRTVVDEHDWKTLYAVVIWPGKARDVVTALDSFDEDWWIRRSNLAAGNLTFTYELI</sequence>
<evidence type="ECO:0000313" key="1">
    <source>
        <dbReference type="EMBL" id="MBB5057738.1"/>
    </source>
</evidence>
<dbReference type="Proteomes" id="UP000540989">
    <property type="component" value="Unassembled WGS sequence"/>
</dbReference>
<gene>
    <name evidence="1" type="ORF">HDF16_002444</name>
</gene>
<accession>A0A7W8E394</accession>
<name>A0A7W8E394_9BACT</name>